<evidence type="ECO:0000313" key="3">
    <source>
        <dbReference type="Proteomes" id="UP001144280"/>
    </source>
</evidence>
<evidence type="ECO:0008006" key="4">
    <source>
        <dbReference type="Google" id="ProtNLM"/>
    </source>
</evidence>
<protein>
    <recommendedName>
        <fullName evidence="4">Lipoprotein</fullName>
    </recommendedName>
</protein>
<dbReference type="EMBL" id="BSDI01000040">
    <property type="protein sequence ID" value="GLI01032.1"/>
    <property type="molecule type" value="Genomic_DNA"/>
</dbReference>
<reference evidence="2" key="1">
    <citation type="submission" date="2022-12" db="EMBL/GenBank/DDBJ databases">
        <title>New Phytohabitans aurantiacus sp. RD004123 nov., an actinomycete isolated from soil.</title>
        <authorList>
            <person name="Triningsih D.W."/>
            <person name="Harunari E."/>
            <person name="Igarashi Y."/>
        </authorList>
    </citation>
    <scope>NUCLEOTIDE SEQUENCE</scope>
    <source>
        <strain evidence="2">RD004123</strain>
    </source>
</reference>
<evidence type="ECO:0000313" key="2">
    <source>
        <dbReference type="EMBL" id="GLI01032.1"/>
    </source>
</evidence>
<organism evidence="2 3">
    <name type="scientific">Phytohabitans aurantiacus</name>
    <dbReference type="NCBI Taxonomy" id="3016789"/>
    <lineage>
        <taxon>Bacteria</taxon>
        <taxon>Bacillati</taxon>
        <taxon>Actinomycetota</taxon>
        <taxon>Actinomycetes</taxon>
        <taxon>Micromonosporales</taxon>
        <taxon>Micromonosporaceae</taxon>
    </lineage>
</organism>
<sequence>MTAKDGIMRTPRTLLLIVVLTVLLAGGCSSDTPHEGSSPVVPRTAQGRLPTPHQPVPDTSDAAWADALLADATRGGEADMSVLSSDQLRQFDVELPDLACCIQSVARQLTAVNPAWGVTPAAIEHFLSDWCNIGVRHSLGRLFATIPGADLSALPALNQLISLIRRTCRYQPAQLDWTSGQFLRFTAGNQTVATPRPPAPPAERSGALRATFSAICTGLNEGLTGWLAGRLRSAKGNVFVTIALEAAFTFCPSIIDRVVPR</sequence>
<dbReference type="Proteomes" id="UP001144280">
    <property type="component" value="Unassembled WGS sequence"/>
</dbReference>
<feature type="region of interest" description="Disordered" evidence="1">
    <location>
        <begin position="30"/>
        <end position="57"/>
    </location>
</feature>
<accession>A0ABQ5R584</accession>
<keyword evidence="3" id="KW-1185">Reference proteome</keyword>
<comment type="caution">
    <text evidence="2">The sequence shown here is derived from an EMBL/GenBank/DDBJ whole genome shotgun (WGS) entry which is preliminary data.</text>
</comment>
<proteinExistence type="predicted"/>
<evidence type="ECO:0000256" key="1">
    <source>
        <dbReference type="SAM" id="MobiDB-lite"/>
    </source>
</evidence>
<name>A0ABQ5R584_9ACTN</name>
<gene>
    <name evidence="2" type="ORF">Pa4123_63080</name>
</gene>
<dbReference type="PROSITE" id="PS51257">
    <property type="entry name" value="PROKAR_LIPOPROTEIN"/>
    <property type="match status" value="1"/>
</dbReference>
<dbReference type="RefSeq" id="WP_281901725.1">
    <property type="nucleotide sequence ID" value="NZ_BSDI01000040.1"/>
</dbReference>